<feature type="compositionally biased region" description="Basic and acidic residues" evidence="1">
    <location>
        <begin position="100"/>
        <end position="110"/>
    </location>
</feature>
<evidence type="ECO:0000313" key="2">
    <source>
        <dbReference type="EMBL" id="CAD8765951.1"/>
    </source>
</evidence>
<gene>
    <name evidence="2" type="ORF">PPAR00522_LOCUS2340</name>
</gene>
<name>A0A7S0ULD6_9CHLO</name>
<dbReference type="EMBL" id="HBFM01004065">
    <property type="protein sequence ID" value="CAD8765951.1"/>
    <property type="molecule type" value="Transcribed_RNA"/>
</dbReference>
<feature type="compositionally biased region" description="Low complexity" evidence="1">
    <location>
        <begin position="63"/>
        <end position="80"/>
    </location>
</feature>
<feature type="compositionally biased region" description="Polar residues" evidence="1">
    <location>
        <begin position="260"/>
        <end position="273"/>
    </location>
</feature>
<protein>
    <submittedName>
        <fullName evidence="2">Uncharacterized protein</fullName>
    </submittedName>
</protein>
<reference evidence="2" key="1">
    <citation type="submission" date="2021-01" db="EMBL/GenBank/DDBJ databases">
        <authorList>
            <person name="Corre E."/>
            <person name="Pelletier E."/>
            <person name="Niang G."/>
            <person name="Scheremetjew M."/>
            <person name="Finn R."/>
            <person name="Kale V."/>
            <person name="Holt S."/>
            <person name="Cochrane G."/>
            <person name="Meng A."/>
            <person name="Brown T."/>
            <person name="Cohen L."/>
        </authorList>
    </citation>
    <scope>NUCLEOTIDE SEQUENCE</scope>
    <source>
        <strain evidence="2">SAG 63-3</strain>
    </source>
</reference>
<feature type="region of interest" description="Disordered" evidence="1">
    <location>
        <begin position="251"/>
        <end position="281"/>
    </location>
</feature>
<organism evidence="2">
    <name type="scientific">Polytomella parva</name>
    <dbReference type="NCBI Taxonomy" id="51329"/>
    <lineage>
        <taxon>Eukaryota</taxon>
        <taxon>Viridiplantae</taxon>
        <taxon>Chlorophyta</taxon>
        <taxon>core chlorophytes</taxon>
        <taxon>Chlorophyceae</taxon>
        <taxon>CS clade</taxon>
        <taxon>Chlamydomonadales</taxon>
        <taxon>Chlamydomonadaceae</taxon>
        <taxon>Polytomella</taxon>
    </lineage>
</organism>
<feature type="region of interest" description="Disordered" evidence="1">
    <location>
        <begin position="1"/>
        <end position="80"/>
    </location>
</feature>
<proteinExistence type="predicted"/>
<evidence type="ECO:0000256" key="1">
    <source>
        <dbReference type="SAM" id="MobiDB-lite"/>
    </source>
</evidence>
<accession>A0A7S0ULD6</accession>
<dbReference type="AlphaFoldDB" id="A0A7S0ULD6"/>
<feature type="compositionally biased region" description="Basic and acidic residues" evidence="1">
    <location>
        <begin position="156"/>
        <end position="166"/>
    </location>
</feature>
<feature type="compositionally biased region" description="Polar residues" evidence="1">
    <location>
        <begin position="20"/>
        <end position="49"/>
    </location>
</feature>
<feature type="compositionally biased region" description="Basic and acidic residues" evidence="1">
    <location>
        <begin position="140"/>
        <end position="149"/>
    </location>
</feature>
<feature type="region of interest" description="Disordered" evidence="1">
    <location>
        <begin position="94"/>
        <end position="171"/>
    </location>
</feature>
<sequence length="489" mass="55557">MGGKDTNGYKANDKAPPIVSNVTKTNITYSNENTTRNNGTKKGVNTSQIVAARAERKKKRAKLSAFPPAASPSHSPSSSSLLSKFMRGLYHTFLPWTNGSRDHNQRDAKDNSMASKNGSCGEADAASEGRNKSRQISLGKGERKAESRKPKGRKKRDADVGSHDEALLSQRHCRRELRRQKAVMAKKAKEESLKKLRIYMNDLINTMTDEERITSKNNFYSVSVKRHQKKAYTQRVPISNIKIYNRRQGIVQTKPPPPVNATSPSLTSISPEVTNKRKRKEDKSYVDQFSISDDEYFENVKNESAVNQTTVASMMPTATTTTTTTKNQENDSDLLKKFPANFSSGFNLVNTSEYDVVNQSNIVLKYPPYNDLQLVRLLRPFQSHLLLHLTWPRAMFNGFHSETLEMAFDMGLQNLVSSHSFGMFWKENVLQVGDIGEEKFQIVPQFMPVVNTSNLEFFDIYRKPKWLEKEKETKKVEESEGYMLEIDKE</sequence>